<dbReference type="AlphaFoldDB" id="A0A0M0LQR6"/>
<evidence type="ECO:0000313" key="2">
    <source>
        <dbReference type="EMBL" id="KOO53341.1"/>
    </source>
</evidence>
<accession>A0A0M0LQR6</accession>
<organism evidence="2 3">
    <name type="scientific">Chrysochromulina tobinii</name>
    <dbReference type="NCBI Taxonomy" id="1460289"/>
    <lineage>
        <taxon>Eukaryota</taxon>
        <taxon>Haptista</taxon>
        <taxon>Haptophyta</taxon>
        <taxon>Prymnesiophyceae</taxon>
        <taxon>Prymnesiales</taxon>
        <taxon>Chrysochromulinaceae</taxon>
        <taxon>Chrysochromulina</taxon>
    </lineage>
</organism>
<evidence type="ECO:0000256" key="1">
    <source>
        <dbReference type="SAM" id="MobiDB-lite"/>
    </source>
</evidence>
<proteinExistence type="predicted"/>
<feature type="non-terminal residue" evidence="2">
    <location>
        <position position="1"/>
    </location>
</feature>
<feature type="compositionally biased region" description="Basic and acidic residues" evidence="1">
    <location>
        <begin position="346"/>
        <end position="356"/>
    </location>
</feature>
<feature type="compositionally biased region" description="Basic residues" evidence="1">
    <location>
        <begin position="77"/>
        <end position="90"/>
    </location>
</feature>
<name>A0A0M0LQR6_9EUKA</name>
<gene>
    <name evidence="2" type="ORF">Ctob_016657</name>
</gene>
<keyword evidence="3" id="KW-1185">Reference proteome</keyword>
<evidence type="ECO:0000313" key="3">
    <source>
        <dbReference type="Proteomes" id="UP000037460"/>
    </source>
</evidence>
<protein>
    <submittedName>
        <fullName evidence="2">Uncharacterized protein</fullName>
    </submittedName>
</protein>
<dbReference type="EMBL" id="JWZX01000276">
    <property type="protein sequence ID" value="KOO53341.1"/>
    <property type="molecule type" value="Genomic_DNA"/>
</dbReference>
<feature type="region of interest" description="Disordered" evidence="1">
    <location>
        <begin position="77"/>
        <end position="97"/>
    </location>
</feature>
<sequence>EKGVAVRHRVDVRVRGRAARGARVNRNHAGLSERATRDERIRVDKGRRRASAWRHNGEAGGGALDDVVRREEQVRVQRHRRRRQHRHNGRRFAGAAADTDADVAAGVDADARVRRDVGEDQVAKLAARALAQAHHRVGRARREGARAHEGHAVKGRVRARRAPIPRVHLTAVVAHSAEHREEELALAHVAVVRVEGVVAREEHRQVLDVHRAAEELEAVVEVEGHLAVRDRRAGADAAEGDAVDLVVCAHDRAAVPHAHVLQGARRLGRVGAAVRVAGDALDLRGGRHVGRRVAEQDEAAPLAALAERDGVLIRVRGGGGRAHERRLCKHGRERDRHRRRARRHELAALHDHERRSGAAGGHGQRKDGGASGDREGRRYDDLGGENVRGACGEGRAGSVRARQQGDI</sequence>
<dbReference type="Proteomes" id="UP000037460">
    <property type="component" value="Unassembled WGS sequence"/>
</dbReference>
<feature type="compositionally biased region" description="Basic and acidic residues" evidence="1">
    <location>
        <begin position="364"/>
        <end position="381"/>
    </location>
</feature>
<comment type="caution">
    <text evidence="2">The sequence shown here is derived from an EMBL/GenBank/DDBJ whole genome shotgun (WGS) entry which is preliminary data.</text>
</comment>
<feature type="region of interest" description="Disordered" evidence="1">
    <location>
        <begin position="346"/>
        <end position="407"/>
    </location>
</feature>
<reference evidence="3" key="1">
    <citation type="journal article" date="2015" name="PLoS Genet.">
        <title>Genome Sequence and Transcriptome Analyses of Chrysochromulina tobin: Metabolic Tools for Enhanced Algal Fitness in the Prominent Order Prymnesiales (Haptophyceae).</title>
        <authorList>
            <person name="Hovde B.T."/>
            <person name="Deodato C.R."/>
            <person name="Hunsperger H.M."/>
            <person name="Ryken S.A."/>
            <person name="Yost W."/>
            <person name="Jha R.K."/>
            <person name="Patterson J."/>
            <person name="Monnat R.J. Jr."/>
            <person name="Barlow S.B."/>
            <person name="Starkenburg S.R."/>
            <person name="Cattolico R.A."/>
        </authorList>
    </citation>
    <scope>NUCLEOTIDE SEQUENCE</scope>
    <source>
        <strain evidence="3">CCMP291</strain>
    </source>
</reference>